<dbReference type="AlphaFoldDB" id="A0A101KP59"/>
<evidence type="ECO:0000256" key="1">
    <source>
        <dbReference type="ARBA" id="ARBA00005990"/>
    </source>
</evidence>
<dbReference type="OrthoDB" id="1643408at2"/>
<dbReference type="InterPro" id="IPR029039">
    <property type="entry name" value="Flavoprotein-like_sf"/>
</dbReference>
<organism evidence="6 7">
    <name type="scientific">Rhizobium loti</name>
    <name type="common">Mesorhizobium loti</name>
    <dbReference type="NCBI Taxonomy" id="381"/>
    <lineage>
        <taxon>Bacteria</taxon>
        <taxon>Pseudomonadati</taxon>
        <taxon>Pseudomonadota</taxon>
        <taxon>Alphaproteobacteria</taxon>
        <taxon>Hyphomicrobiales</taxon>
        <taxon>Phyllobacteriaceae</taxon>
        <taxon>Mesorhizobium</taxon>
    </lineage>
</organism>
<evidence type="ECO:0000256" key="4">
    <source>
        <dbReference type="ARBA" id="ARBA00023002"/>
    </source>
</evidence>
<gene>
    <name evidence="6" type="ORF">AU467_30890</name>
</gene>
<dbReference type="Gene3D" id="3.40.50.360">
    <property type="match status" value="1"/>
</dbReference>
<feature type="domain" description="NADPH-dependent FMN reductase-like" evidence="5">
    <location>
        <begin position="6"/>
        <end position="149"/>
    </location>
</feature>
<dbReference type="NCBIfam" id="TIGR03566">
    <property type="entry name" value="FMN_reduc_MsuE"/>
    <property type="match status" value="1"/>
</dbReference>
<comment type="similarity">
    <text evidence="1">Belongs to the SsuE family.</text>
</comment>
<dbReference type="PANTHER" id="PTHR43408">
    <property type="entry name" value="FMN REDUCTASE (NADPH)"/>
    <property type="match status" value="1"/>
</dbReference>
<evidence type="ECO:0000313" key="7">
    <source>
        <dbReference type="Proteomes" id="UP000053176"/>
    </source>
</evidence>
<reference evidence="6 7" key="1">
    <citation type="submission" date="2015-12" db="EMBL/GenBank/DDBJ databases">
        <title>Draft genome sequence of Mesorhizobium sp. UFLA 01-765, a multitolerant efficient symbiont and plant-growth promoting strain isolated from Zn-mining soil using Leucaena leucocephala as a trap plant.</title>
        <authorList>
            <person name="Rangel W.M."/>
            <person name="Thijs S."/>
            <person name="Longatti S.M."/>
            <person name="Moreira F.M."/>
            <person name="Weyens N."/>
            <person name="Vangronsveld J."/>
            <person name="Van Hamme J.D."/>
            <person name="Bottos E.M."/>
            <person name="Rineau F."/>
        </authorList>
    </citation>
    <scope>NUCLEOTIDE SEQUENCE [LARGE SCALE GENOMIC DNA]</scope>
    <source>
        <strain evidence="6 7">UFLA 01-765</strain>
    </source>
</reference>
<keyword evidence="2" id="KW-0285">Flavoprotein</keyword>
<evidence type="ECO:0000259" key="5">
    <source>
        <dbReference type="Pfam" id="PF03358"/>
    </source>
</evidence>
<sequence length="185" mass="19391">MTKKLVVGISGNLTRPSKTKAFISHLAGEVAGRIGAVPAVFDIEDLGPSLPPARRLGDLDQTARGVIEQLVNADVLVAGSPTFKGSYTGLFKHLFDLLDPSSLRGKPVILAATGGGERHSLIVEHQLRPLFGFFEALTVPTAIYASDKDFADGVLVSEAIHARARQVVAEAVNVVGATRSVGLAA</sequence>
<comment type="caution">
    <text evidence="6">The sequence shown here is derived from an EMBL/GenBank/DDBJ whole genome shotgun (WGS) entry which is preliminary data.</text>
</comment>
<dbReference type="GO" id="GO:0016491">
    <property type="term" value="F:oxidoreductase activity"/>
    <property type="evidence" value="ECO:0007669"/>
    <property type="project" value="UniProtKB-KW"/>
</dbReference>
<dbReference type="Pfam" id="PF03358">
    <property type="entry name" value="FMN_red"/>
    <property type="match status" value="1"/>
</dbReference>
<dbReference type="InterPro" id="IPR005025">
    <property type="entry name" value="FMN_Rdtase-like_dom"/>
</dbReference>
<accession>A0A101KP59</accession>
<dbReference type="InterPro" id="IPR019912">
    <property type="entry name" value="FMN_Rdtase_MsuE-like"/>
</dbReference>
<name>A0A101KP59_RHILI</name>
<protein>
    <submittedName>
        <fullName evidence="6">NADPH-dependent FMN reductase</fullName>
    </submittedName>
</protein>
<evidence type="ECO:0000313" key="6">
    <source>
        <dbReference type="EMBL" id="KUM24345.1"/>
    </source>
</evidence>
<proteinExistence type="inferred from homology"/>
<keyword evidence="4" id="KW-0560">Oxidoreductase</keyword>
<dbReference type="PANTHER" id="PTHR43408:SF2">
    <property type="entry name" value="FMN REDUCTASE (NADPH)"/>
    <property type="match status" value="1"/>
</dbReference>
<evidence type="ECO:0000256" key="2">
    <source>
        <dbReference type="ARBA" id="ARBA00022630"/>
    </source>
</evidence>
<evidence type="ECO:0000256" key="3">
    <source>
        <dbReference type="ARBA" id="ARBA00022643"/>
    </source>
</evidence>
<dbReference type="InterPro" id="IPR051814">
    <property type="entry name" value="NAD(P)H-dep_FMN_reductase"/>
</dbReference>
<dbReference type="SUPFAM" id="SSF52218">
    <property type="entry name" value="Flavoproteins"/>
    <property type="match status" value="1"/>
</dbReference>
<dbReference type="Proteomes" id="UP000053176">
    <property type="component" value="Unassembled WGS sequence"/>
</dbReference>
<keyword evidence="3" id="KW-0288">FMN</keyword>
<dbReference type="EMBL" id="LPWA01000139">
    <property type="protein sequence ID" value="KUM24345.1"/>
    <property type="molecule type" value="Genomic_DNA"/>
</dbReference>